<reference evidence="10 11" key="1">
    <citation type="submission" date="2019-10" db="EMBL/GenBank/DDBJ databases">
        <title>Rudanella paleaurantiibacter sp. nov., isolated from sludge.</title>
        <authorList>
            <person name="Xu S.Q."/>
        </authorList>
    </citation>
    <scope>NUCLEOTIDE SEQUENCE [LARGE SCALE GENOMIC DNA]</scope>
    <source>
        <strain evidence="10 11">HX-22-17</strain>
    </source>
</reference>
<dbReference type="PANTHER" id="PTHR33653:SF1">
    <property type="entry name" value="RIBONUCLEASE VAPC2"/>
    <property type="match status" value="1"/>
</dbReference>
<accession>A0A7J5TZN6</accession>
<dbReference type="PANTHER" id="PTHR33653">
    <property type="entry name" value="RIBONUCLEASE VAPC2"/>
    <property type="match status" value="1"/>
</dbReference>
<evidence type="ECO:0000256" key="6">
    <source>
        <dbReference type="ARBA" id="ARBA00022842"/>
    </source>
</evidence>
<dbReference type="InterPro" id="IPR029060">
    <property type="entry name" value="PIN-like_dom_sf"/>
</dbReference>
<dbReference type="InterPro" id="IPR050556">
    <property type="entry name" value="Type_II_TA_system_RNase"/>
</dbReference>
<keyword evidence="8" id="KW-0800">Toxin</keyword>
<keyword evidence="6 8" id="KW-0460">Magnesium</keyword>
<dbReference type="CDD" id="cd09881">
    <property type="entry name" value="PIN_VapC4-5_FitB-like"/>
    <property type="match status" value="1"/>
</dbReference>
<dbReference type="SUPFAM" id="SSF88723">
    <property type="entry name" value="PIN domain-like"/>
    <property type="match status" value="1"/>
</dbReference>
<comment type="caution">
    <text evidence="10">The sequence shown here is derived from an EMBL/GenBank/DDBJ whole genome shotgun (WGS) entry which is preliminary data.</text>
</comment>
<dbReference type="GO" id="GO:0090729">
    <property type="term" value="F:toxin activity"/>
    <property type="evidence" value="ECO:0007669"/>
    <property type="project" value="UniProtKB-KW"/>
</dbReference>
<feature type="binding site" evidence="8">
    <location>
        <position position="9"/>
    </location>
    <ligand>
        <name>Mg(2+)</name>
        <dbReference type="ChEBI" id="CHEBI:18420"/>
    </ligand>
</feature>
<protein>
    <recommendedName>
        <fullName evidence="8">Ribonuclease VapC</fullName>
        <shortName evidence="8">RNase VapC</shortName>
        <ecNumber evidence="8">3.1.-.-</ecNumber>
    </recommendedName>
    <alternativeName>
        <fullName evidence="8">Toxin VapC</fullName>
    </alternativeName>
</protein>
<dbReference type="InterPro" id="IPR022907">
    <property type="entry name" value="VapC_family"/>
</dbReference>
<evidence type="ECO:0000256" key="3">
    <source>
        <dbReference type="ARBA" id="ARBA00022722"/>
    </source>
</evidence>
<evidence type="ECO:0000256" key="8">
    <source>
        <dbReference type="HAMAP-Rule" id="MF_00265"/>
    </source>
</evidence>
<dbReference type="GO" id="GO:0000287">
    <property type="term" value="F:magnesium ion binding"/>
    <property type="evidence" value="ECO:0007669"/>
    <property type="project" value="UniProtKB-UniRule"/>
</dbReference>
<keyword evidence="4 8" id="KW-0479">Metal-binding</keyword>
<keyword evidence="3 8" id="KW-0540">Nuclease</keyword>
<evidence type="ECO:0000256" key="4">
    <source>
        <dbReference type="ARBA" id="ARBA00022723"/>
    </source>
</evidence>
<comment type="cofactor">
    <cofactor evidence="1 8">
        <name>Mg(2+)</name>
        <dbReference type="ChEBI" id="CHEBI:18420"/>
    </cofactor>
</comment>
<evidence type="ECO:0000256" key="7">
    <source>
        <dbReference type="ARBA" id="ARBA00038093"/>
    </source>
</evidence>
<dbReference type="Proteomes" id="UP000488299">
    <property type="component" value="Unassembled WGS sequence"/>
</dbReference>
<dbReference type="GO" id="GO:0016787">
    <property type="term" value="F:hydrolase activity"/>
    <property type="evidence" value="ECO:0007669"/>
    <property type="project" value="UniProtKB-KW"/>
</dbReference>
<evidence type="ECO:0000313" key="10">
    <source>
        <dbReference type="EMBL" id="KAB7730884.1"/>
    </source>
</evidence>
<dbReference type="Pfam" id="PF01850">
    <property type="entry name" value="PIN"/>
    <property type="match status" value="1"/>
</dbReference>
<evidence type="ECO:0000313" key="11">
    <source>
        <dbReference type="Proteomes" id="UP000488299"/>
    </source>
</evidence>
<dbReference type="EMBL" id="WELI01000004">
    <property type="protein sequence ID" value="KAB7730884.1"/>
    <property type="molecule type" value="Genomic_DNA"/>
</dbReference>
<feature type="binding site" evidence="8">
    <location>
        <position position="97"/>
    </location>
    <ligand>
        <name>Mg(2+)</name>
        <dbReference type="ChEBI" id="CHEBI:18420"/>
    </ligand>
</feature>
<dbReference type="AlphaFoldDB" id="A0A7J5TZN6"/>
<dbReference type="GO" id="GO:0004540">
    <property type="term" value="F:RNA nuclease activity"/>
    <property type="evidence" value="ECO:0007669"/>
    <property type="project" value="InterPro"/>
</dbReference>
<evidence type="ECO:0000256" key="5">
    <source>
        <dbReference type="ARBA" id="ARBA00022801"/>
    </source>
</evidence>
<proteinExistence type="inferred from homology"/>
<organism evidence="10 11">
    <name type="scientific">Rudanella paleaurantiibacter</name>
    <dbReference type="NCBI Taxonomy" id="2614655"/>
    <lineage>
        <taxon>Bacteria</taxon>
        <taxon>Pseudomonadati</taxon>
        <taxon>Bacteroidota</taxon>
        <taxon>Cytophagia</taxon>
        <taxon>Cytophagales</taxon>
        <taxon>Cytophagaceae</taxon>
        <taxon>Rudanella</taxon>
    </lineage>
</organism>
<dbReference type="InterPro" id="IPR002716">
    <property type="entry name" value="PIN_dom"/>
</dbReference>
<keyword evidence="2 8" id="KW-1277">Toxin-antitoxin system</keyword>
<keyword evidence="11" id="KW-1185">Reference proteome</keyword>
<comment type="similarity">
    <text evidence="7 8">Belongs to the PINc/VapC protein family.</text>
</comment>
<evidence type="ECO:0000256" key="1">
    <source>
        <dbReference type="ARBA" id="ARBA00001946"/>
    </source>
</evidence>
<evidence type="ECO:0000259" key="9">
    <source>
        <dbReference type="Pfam" id="PF01850"/>
    </source>
</evidence>
<dbReference type="RefSeq" id="WP_152124543.1">
    <property type="nucleotide sequence ID" value="NZ_WELI01000004.1"/>
</dbReference>
<dbReference type="Gene3D" id="3.40.50.1010">
    <property type="entry name" value="5'-nuclease"/>
    <property type="match status" value="1"/>
</dbReference>
<evidence type="ECO:0000256" key="2">
    <source>
        <dbReference type="ARBA" id="ARBA00022649"/>
    </source>
</evidence>
<feature type="domain" description="PIN" evidence="9">
    <location>
        <begin position="6"/>
        <end position="123"/>
    </location>
</feature>
<keyword evidence="5 8" id="KW-0378">Hydrolase</keyword>
<comment type="function">
    <text evidence="8">Toxic component of a toxin-antitoxin (TA) system. An RNase.</text>
</comment>
<name>A0A7J5TZN6_9BACT</name>
<sequence>MADKTILIDTSLFIDYFRKTDKTKTRLVQRALQGQQFAISSITEYEIYCGATSAQIQFWQDLLAQIVVLPFDSKAALVAVDIEQKLKKIRRSIDKADLFIAATAIAHDLPFDTLNQKHFDKIERLLLL</sequence>
<dbReference type="HAMAP" id="MF_00265">
    <property type="entry name" value="VapC_Nob1"/>
    <property type="match status" value="1"/>
</dbReference>
<gene>
    <name evidence="8" type="primary">vapC</name>
    <name evidence="10" type="ORF">F5984_12135</name>
</gene>
<dbReference type="EC" id="3.1.-.-" evidence="8"/>